<evidence type="ECO:0000256" key="1">
    <source>
        <dbReference type="SAM" id="Phobius"/>
    </source>
</evidence>
<accession>A0A918TFJ3</accession>
<dbReference type="AlphaFoldDB" id="A0A918TFJ3"/>
<reference evidence="2" key="2">
    <citation type="submission" date="2020-09" db="EMBL/GenBank/DDBJ databases">
        <authorList>
            <person name="Sun Q."/>
            <person name="Kim S."/>
        </authorList>
    </citation>
    <scope>NUCLEOTIDE SEQUENCE</scope>
    <source>
        <strain evidence="2">KCTC 23310</strain>
    </source>
</reference>
<dbReference type="EMBL" id="BMYJ01000001">
    <property type="protein sequence ID" value="GHC46969.1"/>
    <property type="molecule type" value="Genomic_DNA"/>
</dbReference>
<keyword evidence="1" id="KW-1133">Transmembrane helix</keyword>
<sequence length="434" mass="47542">MSEKEGAPTAPKIEYLVVGVVVLMALAAAFYLSSQRQQALRYSRLGLEGMVSLLAAGETRAQSYFGDWPINQDEIGLLLVPLYDTRLDQTRTFPVTDEQHLMQSDEYDLELNPILAKAAALPTMVVLPKWRSGVRLTGLAHPVLLVDSRAVEQTLRRLTGQRGGLLQRSGQAFTDHSYMAIDGSQMLARLYVAQTFDGAGCEPVVGQLGRMVLGECPVAGRADKVLILADPDLLNNHGLRLGQNAGILRDLVAARAQGKDVVIDYSPEDWLSTRQNTPKRERSWSDLARFLEPPFLAMWLGGAMTLLLFLWRGGLRLGPVPRISAGAGASKMQAIGARARLMRRTGQDGPLLAEYAAARIAATAARLVGPAHARLIGEEQGFLRYVARHHAGKVDRLNVILTTLRNLPLRISAAEAIQHVDELEQVLEQITHDT</sequence>
<name>A0A918TFJ3_9RHOB</name>
<proteinExistence type="predicted"/>
<gene>
    <name evidence="2" type="ORF">GCM10007315_05970</name>
</gene>
<protein>
    <recommendedName>
        <fullName evidence="4">DUF4350 domain-containing protein</fullName>
    </recommendedName>
</protein>
<reference evidence="2" key="1">
    <citation type="journal article" date="2014" name="Int. J. Syst. Evol. Microbiol.">
        <title>Complete genome sequence of Corynebacterium casei LMG S-19264T (=DSM 44701T), isolated from a smear-ripened cheese.</title>
        <authorList>
            <consortium name="US DOE Joint Genome Institute (JGI-PGF)"/>
            <person name="Walter F."/>
            <person name="Albersmeier A."/>
            <person name="Kalinowski J."/>
            <person name="Ruckert C."/>
        </authorList>
    </citation>
    <scope>NUCLEOTIDE SEQUENCE</scope>
    <source>
        <strain evidence="2">KCTC 23310</strain>
    </source>
</reference>
<dbReference type="Proteomes" id="UP000638981">
    <property type="component" value="Unassembled WGS sequence"/>
</dbReference>
<keyword evidence="3" id="KW-1185">Reference proteome</keyword>
<comment type="caution">
    <text evidence="2">The sequence shown here is derived from an EMBL/GenBank/DDBJ whole genome shotgun (WGS) entry which is preliminary data.</text>
</comment>
<evidence type="ECO:0008006" key="4">
    <source>
        <dbReference type="Google" id="ProtNLM"/>
    </source>
</evidence>
<feature type="transmembrane region" description="Helical" evidence="1">
    <location>
        <begin position="290"/>
        <end position="311"/>
    </location>
</feature>
<keyword evidence="1" id="KW-0472">Membrane</keyword>
<evidence type="ECO:0000313" key="3">
    <source>
        <dbReference type="Proteomes" id="UP000638981"/>
    </source>
</evidence>
<feature type="transmembrane region" description="Helical" evidence="1">
    <location>
        <begin position="15"/>
        <end position="34"/>
    </location>
</feature>
<dbReference type="RefSeq" id="WP_189410098.1">
    <property type="nucleotide sequence ID" value="NZ_BMYJ01000001.1"/>
</dbReference>
<organism evidence="2 3">
    <name type="scientific">Neogemmobacter tilapiae</name>
    <dbReference type="NCBI Taxonomy" id="875041"/>
    <lineage>
        <taxon>Bacteria</taxon>
        <taxon>Pseudomonadati</taxon>
        <taxon>Pseudomonadota</taxon>
        <taxon>Alphaproteobacteria</taxon>
        <taxon>Rhodobacterales</taxon>
        <taxon>Paracoccaceae</taxon>
        <taxon>Neogemmobacter</taxon>
    </lineage>
</organism>
<keyword evidence="1" id="KW-0812">Transmembrane</keyword>
<evidence type="ECO:0000313" key="2">
    <source>
        <dbReference type="EMBL" id="GHC46969.1"/>
    </source>
</evidence>